<name>A0A238KGS9_9RHOB</name>
<organism evidence="2 3">
    <name type="scientific">Octadecabacter ascidiaceicola</name>
    <dbReference type="NCBI Taxonomy" id="1655543"/>
    <lineage>
        <taxon>Bacteria</taxon>
        <taxon>Pseudomonadati</taxon>
        <taxon>Pseudomonadota</taxon>
        <taxon>Alphaproteobacteria</taxon>
        <taxon>Rhodobacterales</taxon>
        <taxon>Roseobacteraceae</taxon>
        <taxon>Octadecabacter</taxon>
    </lineage>
</organism>
<evidence type="ECO:0000256" key="1">
    <source>
        <dbReference type="SAM" id="SignalP"/>
    </source>
</evidence>
<evidence type="ECO:0000313" key="3">
    <source>
        <dbReference type="Proteomes" id="UP000203464"/>
    </source>
</evidence>
<dbReference type="Pfam" id="PF06082">
    <property type="entry name" value="YjbH"/>
    <property type="match status" value="1"/>
</dbReference>
<keyword evidence="1" id="KW-0732">Signal</keyword>
<feature type="chain" id="PRO_5012104871" description="Exopolysaccharide biosynthesis protein YbjH" evidence="1">
    <location>
        <begin position="26"/>
        <end position="699"/>
    </location>
</feature>
<proteinExistence type="predicted"/>
<keyword evidence="3" id="KW-1185">Reference proteome</keyword>
<evidence type="ECO:0000313" key="2">
    <source>
        <dbReference type="EMBL" id="SMX41950.1"/>
    </source>
</evidence>
<gene>
    <name evidence="2" type="ORF">OCA8868_02619</name>
</gene>
<dbReference type="Proteomes" id="UP000203464">
    <property type="component" value="Unassembled WGS sequence"/>
</dbReference>
<evidence type="ECO:0008006" key="4">
    <source>
        <dbReference type="Google" id="ProtNLM"/>
    </source>
</evidence>
<dbReference type="AlphaFoldDB" id="A0A238KGS9"/>
<dbReference type="InterPro" id="IPR010344">
    <property type="entry name" value="YbjH"/>
</dbReference>
<dbReference type="RefSeq" id="WP_093996994.1">
    <property type="nucleotide sequence ID" value="NZ_FXYD01000004.1"/>
</dbReference>
<sequence length="699" mass="76237">MVSVNKKFLFACAAVAAVCATTSVAQDDWRTNYTLYGTPGIIDMPSAVAPADGELSATLAMFAENWRTTFSFQVLPRLTGSFRYSHIYSYDRSFDLQYQIATEGQYRPAIAVGLRDFLGTGLYSSEFIVATKTVSPNVRVSGGLGWGRLASHNGFTNPLGALDEAFEVRPNDRSGKGGTVLSGRFFRGDAAFFGGAEFRVSDELTALVEYSSDAYNIEESRAGFDRRSPLNFGVKWQPNSTYQLGAYYLYGTDIGISATIIIDPTSSSFPSGLETAPMPVGVRAEAEGVAAAASWDTPSAQASGVETLGQVMATDGFRLLGAEVNGNTMRVRYENSTYRAEAQGLGRVARMLSHVAPTNVDTFILEPTQHGIALSAVTISRDDLEELENAPNAAALSYDRAIFGDAAGAAPMIGWDDPNPAFLWGISPYLEVSLFDGDNPARADLGLEASFQYEIQPNLVLSGAYRHRLVGNRDEIGSISPSTLPPIRREGLRYGAESGGGIENLTLTWYGRPATDLYSRVSLGYLERMFGGVSAELLWKPIDSPLALGAEVNYAIQRDFDLGFGFQDYDIVTGHVSAYYDFDNGFQAQLDVGRYLAGDIGATFRLDREFDNGWKIGAYFTLTDVPFDDFGEGSFDKGIVFEIPTDWVLGRPTRNSTATRLSSLERDGGARLRVDGRLYEIVQDGHQGTMGDQWGRYWR</sequence>
<dbReference type="OrthoDB" id="19542at2"/>
<feature type="signal peptide" evidence="1">
    <location>
        <begin position="1"/>
        <end position="25"/>
    </location>
</feature>
<protein>
    <recommendedName>
        <fullName evidence="4">Exopolysaccharide biosynthesis protein YbjH</fullName>
    </recommendedName>
</protein>
<reference evidence="3" key="1">
    <citation type="submission" date="2017-05" db="EMBL/GenBank/DDBJ databases">
        <authorList>
            <person name="Rodrigo-Torres L."/>
            <person name="Arahal R. D."/>
            <person name="Lucena T."/>
        </authorList>
    </citation>
    <scope>NUCLEOTIDE SEQUENCE [LARGE SCALE GENOMIC DNA]</scope>
    <source>
        <strain evidence="3">CECT 8868</strain>
    </source>
</reference>
<accession>A0A238KGS9</accession>
<dbReference type="EMBL" id="FXYD01000004">
    <property type="protein sequence ID" value="SMX41950.1"/>
    <property type="molecule type" value="Genomic_DNA"/>
</dbReference>